<accession>A0A6A5WJN6</accession>
<evidence type="ECO:0000313" key="2">
    <source>
        <dbReference type="Proteomes" id="UP000799779"/>
    </source>
</evidence>
<sequence>MLACESELIMKTVEDHAGHAPFISYLSPAHRRYTSQPWLSMSTEAEFRICTATPPNHSADRDGPRLPRQTARCYVMPLFSNSLVSLVPGPQVQPHLSSARPPTTHLNNLCSAHRAYCLPFQLLRCFRASAVFGSAREVATGGRDWAGCWLV</sequence>
<dbReference type="Proteomes" id="UP000799779">
    <property type="component" value="Unassembled WGS sequence"/>
</dbReference>
<protein>
    <submittedName>
        <fullName evidence="1">Uncharacterized protein</fullName>
    </submittedName>
</protein>
<gene>
    <name evidence="1" type="ORF">P154DRAFT_154758</name>
</gene>
<dbReference type="EMBL" id="ML977580">
    <property type="protein sequence ID" value="KAF2001882.1"/>
    <property type="molecule type" value="Genomic_DNA"/>
</dbReference>
<organism evidence="1 2">
    <name type="scientific">Amniculicola lignicola CBS 123094</name>
    <dbReference type="NCBI Taxonomy" id="1392246"/>
    <lineage>
        <taxon>Eukaryota</taxon>
        <taxon>Fungi</taxon>
        <taxon>Dikarya</taxon>
        <taxon>Ascomycota</taxon>
        <taxon>Pezizomycotina</taxon>
        <taxon>Dothideomycetes</taxon>
        <taxon>Pleosporomycetidae</taxon>
        <taxon>Pleosporales</taxon>
        <taxon>Amniculicolaceae</taxon>
        <taxon>Amniculicola</taxon>
    </lineage>
</organism>
<evidence type="ECO:0000313" key="1">
    <source>
        <dbReference type="EMBL" id="KAF2001882.1"/>
    </source>
</evidence>
<reference evidence="1" key="1">
    <citation type="journal article" date="2020" name="Stud. Mycol.">
        <title>101 Dothideomycetes genomes: a test case for predicting lifestyles and emergence of pathogens.</title>
        <authorList>
            <person name="Haridas S."/>
            <person name="Albert R."/>
            <person name="Binder M."/>
            <person name="Bloem J."/>
            <person name="Labutti K."/>
            <person name="Salamov A."/>
            <person name="Andreopoulos B."/>
            <person name="Baker S."/>
            <person name="Barry K."/>
            <person name="Bills G."/>
            <person name="Bluhm B."/>
            <person name="Cannon C."/>
            <person name="Castanera R."/>
            <person name="Culley D."/>
            <person name="Daum C."/>
            <person name="Ezra D."/>
            <person name="Gonzalez J."/>
            <person name="Henrissat B."/>
            <person name="Kuo A."/>
            <person name="Liang C."/>
            <person name="Lipzen A."/>
            <person name="Lutzoni F."/>
            <person name="Magnuson J."/>
            <person name="Mondo S."/>
            <person name="Nolan M."/>
            <person name="Ohm R."/>
            <person name="Pangilinan J."/>
            <person name="Park H.-J."/>
            <person name="Ramirez L."/>
            <person name="Alfaro M."/>
            <person name="Sun H."/>
            <person name="Tritt A."/>
            <person name="Yoshinaga Y."/>
            <person name="Zwiers L.-H."/>
            <person name="Turgeon B."/>
            <person name="Goodwin S."/>
            <person name="Spatafora J."/>
            <person name="Crous P."/>
            <person name="Grigoriev I."/>
        </authorList>
    </citation>
    <scope>NUCLEOTIDE SEQUENCE</scope>
    <source>
        <strain evidence="1">CBS 123094</strain>
    </source>
</reference>
<dbReference type="AlphaFoldDB" id="A0A6A5WJN6"/>
<keyword evidence="2" id="KW-1185">Reference proteome</keyword>
<name>A0A6A5WJN6_9PLEO</name>
<proteinExistence type="predicted"/>